<dbReference type="OrthoDB" id="6172988at2759"/>
<name>A0A8B6FPU7_MYTGA</name>
<reference evidence="1" key="1">
    <citation type="submission" date="2018-11" db="EMBL/GenBank/DDBJ databases">
        <authorList>
            <person name="Alioto T."/>
            <person name="Alioto T."/>
        </authorList>
    </citation>
    <scope>NUCLEOTIDE SEQUENCE</scope>
</reference>
<evidence type="ECO:0000313" key="1">
    <source>
        <dbReference type="EMBL" id="VDI52825.1"/>
    </source>
</evidence>
<evidence type="ECO:0008006" key="3">
    <source>
        <dbReference type="Google" id="ProtNLM"/>
    </source>
</evidence>
<comment type="caution">
    <text evidence="1">The sequence shown here is derived from an EMBL/GenBank/DDBJ whole genome shotgun (WGS) entry which is preliminary data.</text>
</comment>
<dbReference type="EMBL" id="UYJE01007221">
    <property type="protein sequence ID" value="VDI52825.1"/>
    <property type="molecule type" value="Genomic_DNA"/>
</dbReference>
<dbReference type="Proteomes" id="UP000596742">
    <property type="component" value="Unassembled WGS sequence"/>
</dbReference>
<gene>
    <name evidence="1" type="ORF">MGAL_10B006219</name>
</gene>
<dbReference type="AlphaFoldDB" id="A0A8B6FPU7"/>
<proteinExistence type="predicted"/>
<organism evidence="1 2">
    <name type="scientific">Mytilus galloprovincialis</name>
    <name type="common">Mediterranean mussel</name>
    <dbReference type="NCBI Taxonomy" id="29158"/>
    <lineage>
        <taxon>Eukaryota</taxon>
        <taxon>Metazoa</taxon>
        <taxon>Spiralia</taxon>
        <taxon>Lophotrochozoa</taxon>
        <taxon>Mollusca</taxon>
        <taxon>Bivalvia</taxon>
        <taxon>Autobranchia</taxon>
        <taxon>Pteriomorphia</taxon>
        <taxon>Mytilida</taxon>
        <taxon>Mytiloidea</taxon>
        <taxon>Mytilidae</taxon>
        <taxon>Mytilinae</taxon>
        <taxon>Mytilus</taxon>
    </lineage>
</organism>
<accession>A0A8B6FPU7</accession>
<keyword evidence="2" id="KW-1185">Reference proteome</keyword>
<protein>
    <recommendedName>
        <fullName evidence="3">DZIP3-like HEPN domain-containing protein</fullName>
    </recommendedName>
</protein>
<evidence type="ECO:0000313" key="2">
    <source>
        <dbReference type="Proteomes" id="UP000596742"/>
    </source>
</evidence>
<sequence length="403" mass="46989">MEAFTSDKECIYYMKLLTFTLGIGMEVLHNYFEQKILNAMEFYAFLEKYKHYLFHECYPKIQCCECQKQKVLASSAKSGCLNKSQFKLLFDMSPPTETDHYQTGRHNEIIRDCLCRIEAKSSNEVDCMDITLMWAIITSCFLNNNRSIHGDPRDLYTIKKTRNFLAHATDLRVSEADFNKLWAETEQAILGIASAVGNYFAKANKRKIEEFKSKDLSLEKIKGIIENNADEEKKNLLTLIENQRKTAELVKQGKSEIMEEMKKYYDQHTIDIGKLRFDIKQQALPRSISPKEEALNTRDFKKCRVEWKLKTPDTWDLTDIKKKLLNCSQLLRKYFEIECVFVGSLVIKTLVQQQVLENRDQMRVSVHLFLEKIVEVCKIKTDVPEVIQVSLKIEPNECGYEGN</sequence>